<organism evidence="18 19">
    <name type="scientific">Ureibacillus massiliensis 4400831 = CIP 108448 = CCUG 49529</name>
    <dbReference type="NCBI Taxonomy" id="1211035"/>
    <lineage>
        <taxon>Bacteria</taxon>
        <taxon>Bacillati</taxon>
        <taxon>Bacillota</taxon>
        <taxon>Bacilli</taxon>
        <taxon>Bacillales</taxon>
        <taxon>Caryophanaceae</taxon>
        <taxon>Ureibacillus</taxon>
    </lineage>
</organism>
<evidence type="ECO:0000256" key="1">
    <source>
        <dbReference type="ARBA" id="ARBA00000085"/>
    </source>
</evidence>
<feature type="domain" description="Histidine kinase" evidence="16">
    <location>
        <begin position="254"/>
        <end position="465"/>
    </location>
</feature>
<dbReference type="Pfam" id="PF00512">
    <property type="entry name" value="HisKA"/>
    <property type="match status" value="1"/>
</dbReference>
<dbReference type="EC" id="2.7.13.3" evidence="3"/>
<evidence type="ECO:0000256" key="6">
    <source>
        <dbReference type="ARBA" id="ARBA00022553"/>
    </source>
</evidence>
<dbReference type="CDD" id="cd00082">
    <property type="entry name" value="HisKA"/>
    <property type="match status" value="1"/>
</dbReference>
<dbReference type="Pfam" id="PF02518">
    <property type="entry name" value="HATPase_c"/>
    <property type="match status" value="1"/>
</dbReference>
<dbReference type="Proteomes" id="UP000030595">
    <property type="component" value="Unassembled WGS sequence"/>
</dbReference>
<evidence type="ECO:0000256" key="13">
    <source>
        <dbReference type="ARBA" id="ARBA00023012"/>
    </source>
</evidence>
<dbReference type="Gene3D" id="1.10.287.130">
    <property type="match status" value="1"/>
</dbReference>
<keyword evidence="13" id="KW-0902">Two-component regulatory system</keyword>
<dbReference type="InterPro" id="IPR050398">
    <property type="entry name" value="HssS/ArlS-like"/>
</dbReference>
<dbReference type="InterPro" id="IPR003660">
    <property type="entry name" value="HAMP_dom"/>
</dbReference>
<evidence type="ECO:0000256" key="2">
    <source>
        <dbReference type="ARBA" id="ARBA00004651"/>
    </source>
</evidence>
<dbReference type="EMBL" id="JPVQ01000040">
    <property type="protein sequence ID" value="KGR89592.1"/>
    <property type="molecule type" value="Genomic_DNA"/>
</dbReference>
<protein>
    <recommendedName>
        <fullName evidence="4">Signal transduction histidine-protein kinase ArlS</fullName>
        <ecNumber evidence="3">2.7.13.3</ecNumber>
    </recommendedName>
</protein>
<evidence type="ECO:0000256" key="8">
    <source>
        <dbReference type="ARBA" id="ARBA00022692"/>
    </source>
</evidence>
<comment type="catalytic activity">
    <reaction evidence="1">
        <text>ATP + protein L-histidine = ADP + protein N-phospho-L-histidine.</text>
        <dbReference type="EC" id="2.7.13.3"/>
    </reaction>
</comment>
<dbReference type="PROSITE" id="PS50885">
    <property type="entry name" value="HAMP"/>
    <property type="match status" value="1"/>
</dbReference>
<evidence type="ECO:0000313" key="19">
    <source>
        <dbReference type="Proteomes" id="UP000030595"/>
    </source>
</evidence>
<keyword evidence="19" id="KW-1185">Reference proteome</keyword>
<name>A0A0A3JRE3_9BACL</name>
<gene>
    <name evidence="18" type="ORF">CD30_16285</name>
</gene>
<evidence type="ECO:0000256" key="3">
    <source>
        <dbReference type="ARBA" id="ARBA00012438"/>
    </source>
</evidence>
<dbReference type="PRINTS" id="PR00344">
    <property type="entry name" value="BCTRLSENSOR"/>
</dbReference>
<dbReference type="GO" id="GO:0000155">
    <property type="term" value="F:phosphorelay sensor kinase activity"/>
    <property type="evidence" value="ECO:0007669"/>
    <property type="project" value="InterPro"/>
</dbReference>
<dbReference type="SMART" id="SM00387">
    <property type="entry name" value="HATPase_c"/>
    <property type="match status" value="1"/>
</dbReference>
<dbReference type="PANTHER" id="PTHR45528:SF12">
    <property type="entry name" value="SENSOR HISTIDINE KINASE ARSS"/>
    <property type="match status" value="1"/>
</dbReference>
<dbReference type="Gene3D" id="3.30.565.10">
    <property type="entry name" value="Histidine kinase-like ATPase, C-terminal domain"/>
    <property type="match status" value="1"/>
</dbReference>
<dbReference type="InterPro" id="IPR004358">
    <property type="entry name" value="Sig_transdc_His_kin-like_C"/>
</dbReference>
<dbReference type="InterPro" id="IPR041610">
    <property type="entry name" value="ArlS_N"/>
</dbReference>
<feature type="domain" description="HAMP" evidence="17">
    <location>
        <begin position="192"/>
        <end position="246"/>
    </location>
</feature>
<keyword evidence="7" id="KW-0808">Transferase</keyword>
<dbReference type="InterPro" id="IPR003594">
    <property type="entry name" value="HATPase_dom"/>
</dbReference>
<dbReference type="InterPro" id="IPR003661">
    <property type="entry name" value="HisK_dim/P_dom"/>
</dbReference>
<evidence type="ECO:0000259" key="16">
    <source>
        <dbReference type="PROSITE" id="PS50109"/>
    </source>
</evidence>
<feature type="transmembrane region" description="Helical" evidence="15">
    <location>
        <begin position="21"/>
        <end position="44"/>
    </location>
</feature>
<dbReference type="InterPro" id="IPR005467">
    <property type="entry name" value="His_kinase_dom"/>
</dbReference>
<dbReference type="SUPFAM" id="SSF55874">
    <property type="entry name" value="ATPase domain of HSP90 chaperone/DNA topoisomerase II/histidine kinase"/>
    <property type="match status" value="1"/>
</dbReference>
<comment type="caution">
    <text evidence="18">The sequence shown here is derived from an EMBL/GenBank/DDBJ whole genome shotgun (WGS) entry which is preliminary data.</text>
</comment>
<keyword evidence="5" id="KW-1003">Cell membrane</keyword>
<comment type="subcellular location">
    <subcellularLocation>
        <location evidence="2">Cell membrane</location>
        <topology evidence="2">Multi-pass membrane protein</topology>
    </subcellularLocation>
</comment>
<evidence type="ECO:0000313" key="18">
    <source>
        <dbReference type="EMBL" id="KGR89592.1"/>
    </source>
</evidence>
<evidence type="ECO:0000256" key="15">
    <source>
        <dbReference type="SAM" id="Phobius"/>
    </source>
</evidence>
<evidence type="ECO:0000259" key="17">
    <source>
        <dbReference type="PROSITE" id="PS50885"/>
    </source>
</evidence>
<keyword evidence="8 15" id="KW-0812">Transmembrane</keyword>
<evidence type="ECO:0000256" key="4">
    <source>
        <dbReference type="ARBA" id="ARBA00015735"/>
    </source>
</evidence>
<dbReference type="RefSeq" id="WP_036178860.1">
    <property type="nucleotide sequence ID" value="NZ_AVCZ01000040.1"/>
</dbReference>
<keyword evidence="10 18" id="KW-0418">Kinase</keyword>
<keyword evidence="9" id="KW-0547">Nucleotide-binding</keyword>
<reference evidence="18 19" key="1">
    <citation type="submission" date="2014-02" db="EMBL/GenBank/DDBJ databases">
        <title>Draft genome sequence of Lysinibacillus massiliensis CCUG 49529.</title>
        <authorList>
            <person name="Zhang F."/>
            <person name="Wang G."/>
            <person name="Zhang L."/>
        </authorList>
    </citation>
    <scope>NUCLEOTIDE SEQUENCE [LARGE SCALE GENOMIC DNA]</scope>
    <source>
        <strain evidence="18 19">CCUG 49529</strain>
    </source>
</reference>
<accession>A0A0A3JRE3</accession>
<keyword evidence="6" id="KW-0597">Phosphoprotein</keyword>
<proteinExistence type="predicted"/>
<feature type="transmembrane region" description="Helical" evidence="15">
    <location>
        <begin position="167"/>
        <end position="190"/>
    </location>
</feature>
<evidence type="ECO:0000256" key="10">
    <source>
        <dbReference type="ARBA" id="ARBA00022777"/>
    </source>
</evidence>
<dbReference type="SUPFAM" id="SSF47384">
    <property type="entry name" value="Homodimeric domain of signal transducing histidine kinase"/>
    <property type="match status" value="1"/>
</dbReference>
<evidence type="ECO:0000256" key="14">
    <source>
        <dbReference type="ARBA" id="ARBA00023136"/>
    </source>
</evidence>
<dbReference type="eggNOG" id="COG3850">
    <property type="taxonomic scope" value="Bacteria"/>
</dbReference>
<evidence type="ECO:0000256" key="7">
    <source>
        <dbReference type="ARBA" id="ARBA00022679"/>
    </source>
</evidence>
<dbReference type="FunFam" id="1.10.287.130:FF:000001">
    <property type="entry name" value="Two-component sensor histidine kinase"/>
    <property type="match status" value="1"/>
</dbReference>
<dbReference type="SMART" id="SM00304">
    <property type="entry name" value="HAMP"/>
    <property type="match status" value="1"/>
</dbReference>
<evidence type="ECO:0000256" key="12">
    <source>
        <dbReference type="ARBA" id="ARBA00022989"/>
    </source>
</evidence>
<sequence>MKKLKNYFLNLSLKKKWTLSASFIIFISFACICVVIYFALYTWLYNNEQNNALRTVDDLSSFFNSQEGSITIHEFQENAGLMKSIINQNQTVRIFNLDGYEVLRINNESPAAQINVSYDELVKTYVTKEKVEGKSVIAISRVVHIGQFHGYMQLIHPLKSFQSMMQYVMTAMLIAGLGAILLAGLVSSYLSKLLLKPLGDLRDSMQSVKEKGFEERINFTYQIDDEIGDLLKIYQLMIDELQVSFAKQQQFVSDASHELRTPIQAIEGHLSLIKRWGKSDPEIMEESLNTSIKEVQRMKKMIEELLDLARREDKDIEAIANIEKVLQSVKEELLIIYRDAEIQLNFIGDPKPVAITENALAQIARNIIENGIRYNDKNPIIQVQVNFLTENTFLTIKDNGIGISQNNIQKIFDRFFRVDDSREAVGGGTGLGLSITKMLADKYDIEMDVSSEIGEGTTFTLRFPN</sequence>
<dbReference type="InterPro" id="IPR036890">
    <property type="entry name" value="HATPase_C_sf"/>
</dbReference>
<dbReference type="Pfam" id="PF18719">
    <property type="entry name" value="ArlS_N"/>
    <property type="match status" value="1"/>
</dbReference>
<evidence type="ECO:0000256" key="11">
    <source>
        <dbReference type="ARBA" id="ARBA00022840"/>
    </source>
</evidence>
<dbReference type="Gene3D" id="6.10.340.10">
    <property type="match status" value="1"/>
</dbReference>
<keyword evidence="12 15" id="KW-1133">Transmembrane helix</keyword>
<dbReference type="PROSITE" id="PS51257">
    <property type="entry name" value="PROKAR_LIPOPROTEIN"/>
    <property type="match status" value="1"/>
</dbReference>
<dbReference type="eggNOG" id="COG5002">
    <property type="taxonomic scope" value="Bacteria"/>
</dbReference>
<dbReference type="GO" id="GO:0005886">
    <property type="term" value="C:plasma membrane"/>
    <property type="evidence" value="ECO:0007669"/>
    <property type="project" value="UniProtKB-SubCell"/>
</dbReference>
<dbReference type="AlphaFoldDB" id="A0A0A3JRE3"/>
<dbReference type="PROSITE" id="PS50109">
    <property type="entry name" value="HIS_KIN"/>
    <property type="match status" value="1"/>
</dbReference>
<keyword evidence="14 15" id="KW-0472">Membrane</keyword>
<dbReference type="OrthoDB" id="9786919at2"/>
<dbReference type="InterPro" id="IPR036097">
    <property type="entry name" value="HisK_dim/P_sf"/>
</dbReference>
<evidence type="ECO:0000256" key="9">
    <source>
        <dbReference type="ARBA" id="ARBA00022741"/>
    </source>
</evidence>
<dbReference type="SMART" id="SM00388">
    <property type="entry name" value="HisKA"/>
    <property type="match status" value="1"/>
</dbReference>
<keyword evidence="11" id="KW-0067">ATP-binding</keyword>
<evidence type="ECO:0000256" key="5">
    <source>
        <dbReference type="ARBA" id="ARBA00022475"/>
    </source>
</evidence>
<dbReference type="PANTHER" id="PTHR45528">
    <property type="entry name" value="SENSOR HISTIDINE KINASE CPXA"/>
    <property type="match status" value="1"/>
</dbReference>
<dbReference type="GO" id="GO:0005524">
    <property type="term" value="F:ATP binding"/>
    <property type="evidence" value="ECO:0007669"/>
    <property type="project" value="UniProtKB-KW"/>
</dbReference>